<proteinExistence type="inferred from homology"/>
<dbReference type="GO" id="GO:0004861">
    <property type="term" value="F:cyclin-dependent protein serine/threonine kinase inhibitor activity"/>
    <property type="evidence" value="ECO:0007669"/>
    <property type="project" value="InterPro"/>
</dbReference>
<dbReference type="AlphaFoldDB" id="A0A151MCB6"/>
<dbReference type="GeneID" id="102561869"/>
<dbReference type="Pfam" id="PF02234">
    <property type="entry name" value="CDI"/>
    <property type="match status" value="1"/>
</dbReference>
<gene>
    <name evidence="8" type="primary">CDKN1C</name>
    <name evidence="8" type="ORF">Y1Q_0000742</name>
</gene>
<sequence length="223" mass="24266">MSDVQLPVAAALEPLCAPRALPQPGRSGVCRNLFGPVDHAELSRELRARLRDIRDDARRRWDYDFQSDTPLRGPGRLRWEEVDGAAVPSFYRDTVQLGRRRWPLLLLRARPAPDPAGSPLGTAPGPESTAAGGHDRLRPDSPEPAPGPPPRTHSGITITPAPDAGNANAELTRVSSSGAAHIRDFFVKRKRPADSKAACEHPSGCPASVLDVPTEQTPRKRRR</sequence>
<dbReference type="CTD" id="1028"/>
<reference evidence="8 9" key="1">
    <citation type="journal article" date="2012" name="Genome Biol.">
        <title>Sequencing three crocodilian genomes to illuminate the evolution of archosaurs and amniotes.</title>
        <authorList>
            <person name="St John J.A."/>
            <person name="Braun E.L."/>
            <person name="Isberg S.R."/>
            <person name="Miles L.G."/>
            <person name="Chong A.Y."/>
            <person name="Gongora J."/>
            <person name="Dalzell P."/>
            <person name="Moran C."/>
            <person name="Bed'hom B."/>
            <person name="Abzhanov A."/>
            <person name="Burgess S.C."/>
            <person name="Cooksey A.M."/>
            <person name="Castoe T.A."/>
            <person name="Crawford N.G."/>
            <person name="Densmore L.D."/>
            <person name="Drew J.C."/>
            <person name="Edwards S.V."/>
            <person name="Faircloth B.C."/>
            <person name="Fujita M.K."/>
            <person name="Greenwold M.J."/>
            <person name="Hoffmann F.G."/>
            <person name="Howard J.M."/>
            <person name="Iguchi T."/>
            <person name="Janes D.E."/>
            <person name="Khan S.Y."/>
            <person name="Kohno S."/>
            <person name="de Koning A.J."/>
            <person name="Lance S.L."/>
            <person name="McCarthy F.M."/>
            <person name="McCormack J.E."/>
            <person name="Merchant M.E."/>
            <person name="Peterson D.G."/>
            <person name="Pollock D.D."/>
            <person name="Pourmand N."/>
            <person name="Raney B.J."/>
            <person name="Roessler K.A."/>
            <person name="Sanford J.R."/>
            <person name="Sawyer R.H."/>
            <person name="Schmidt C.J."/>
            <person name="Triplett E.W."/>
            <person name="Tuberville T.D."/>
            <person name="Venegas-Anaya M."/>
            <person name="Howard J.T."/>
            <person name="Jarvis E.D."/>
            <person name="Guillette L.J.Jr."/>
            <person name="Glenn T.C."/>
            <person name="Green R.E."/>
            <person name="Ray D.A."/>
        </authorList>
    </citation>
    <scope>NUCLEOTIDE SEQUENCE [LARGE SCALE GENOMIC DNA]</scope>
    <source>
        <strain evidence="8">KSC_2009_1</strain>
    </source>
</reference>
<dbReference type="Gene3D" id="4.10.365.10">
    <property type="entry name" value="p27"/>
    <property type="match status" value="1"/>
</dbReference>
<keyword evidence="5" id="KW-0131">Cell cycle</keyword>
<keyword evidence="4" id="KW-0539">Nucleus</keyword>
<evidence type="ECO:0000256" key="6">
    <source>
        <dbReference type="SAM" id="MobiDB-lite"/>
    </source>
</evidence>
<organism evidence="8 9">
    <name type="scientific">Alligator mississippiensis</name>
    <name type="common">American alligator</name>
    <dbReference type="NCBI Taxonomy" id="8496"/>
    <lineage>
        <taxon>Eukaryota</taxon>
        <taxon>Metazoa</taxon>
        <taxon>Chordata</taxon>
        <taxon>Craniata</taxon>
        <taxon>Vertebrata</taxon>
        <taxon>Euteleostomi</taxon>
        <taxon>Archelosauria</taxon>
        <taxon>Archosauria</taxon>
        <taxon>Crocodylia</taxon>
        <taxon>Alligatoridae</taxon>
        <taxon>Alligatorinae</taxon>
        <taxon>Alligator</taxon>
    </lineage>
</organism>
<evidence type="ECO:0000313" key="9">
    <source>
        <dbReference type="Proteomes" id="UP000050525"/>
    </source>
</evidence>
<feature type="domain" description="Cyclin-dependent kinase inhibitor" evidence="7">
    <location>
        <begin position="32"/>
        <end position="82"/>
    </location>
</feature>
<dbReference type="PANTHER" id="PTHR10265">
    <property type="entry name" value="CYCLIN-DEPENDENT KINASE INHIBITOR 1"/>
    <property type="match status" value="1"/>
</dbReference>
<dbReference type="GO" id="GO:0045930">
    <property type="term" value="P:negative regulation of mitotic cell cycle"/>
    <property type="evidence" value="ECO:0007669"/>
    <property type="project" value="TreeGrafter"/>
</dbReference>
<dbReference type="GO" id="GO:0005634">
    <property type="term" value="C:nucleus"/>
    <property type="evidence" value="ECO:0007669"/>
    <property type="project" value="UniProtKB-SubCell"/>
</dbReference>
<evidence type="ECO:0000256" key="5">
    <source>
        <dbReference type="ARBA" id="ARBA00023306"/>
    </source>
</evidence>
<evidence type="ECO:0000313" key="8">
    <source>
        <dbReference type="EMBL" id="KYO22144.1"/>
    </source>
</evidence>
<dbReference type="InterPro" id="IPR044898">
    <property type="entry name" value="CDI_dom_sf"/>
</dbReference>
<dbReference type="RefSeq" id="XP_019332755.1">
    <property type="nucleotide sequence ID" value="XM_019477210.2"/>
</dbReference>
<name>A0A151MCB6_ALLMI</name>
<feature type="region of interest" description="Disordered" evidence="6">
    <location>
        <begin position="191"/>
        <end position="223"/>
    </location>
</feature>
<evidence type="ECO:0000259" key="7">
    <source>
        <dbReference type="Pfam" id="PF02234"/>
    </source>
</evidence>
<comment type="similarity">
    <text evidence="2">Belongs to the CDI family.</text>
</comment>
<dbReference type="EMBL" id="AKHW03006283">
    <property type="protein sequence ID" value="KYO22144.1"/>
    <property type="molecule type" value="Genomic_DNA"/>
</dbReference>
<dbReference type="PANTHER" id="PTHR10265:SF44">
    <property type="entry name" value="CYCLIN-DEPENDENT KINASE INHIBITOR 1C"/>
    <property type="match status" value="1"/>
</dbReference>
<evidence type="ECO:0000256" key="1">
    <source>
        <dbReference type="ARBA" id="ARBA00004123"/>
    </source>
</evidence>
<dbReference type="OrthoDB" id="6373236at2759"/>
<feature type="compositionally biased region" description="Pro residues" evidence="6">
    <location>
        <begin position="142"/>
        <end position="151"/>
    </location>
</feature>
<evidence type="ECO:0000256" key="2">
    <source>
        <dbReference type="ARBA" id="ARBA00006726"/>
    </source>
</evidence>
<dbReference type="InterPro" id="IPR003175">
    <property type="entry name" value="CDI_dom"/>
</dbReference>
<keyword evidence="3 8" id="KW-0649">Protein kinase inhibitor</keyword>
<feature type="region of interest" description="Disordered" evidence="6">
    <location>
        <begin position="112"/>
        <end position="179"/>
    </location>
</feature>
<dbReference type="KEGG" id="amj:102561869"/>
<keyword evidence="9" id="KW-1185">Reference proteome</keyword>
<comment type="caution">
    <text evidence="8">The sequence shown here is derived from an EMBL/GenBank/DDBJ whole genome shotgun (WGS) entry which is preliminary data.</text>
</comment>
<comment type="subcellular location">
    <subcellularLocation>
        <location evidence="1">Nucleus</location>
    </subcellularLocation>
</comment>
<evidence type="ECO:0000256" key="3">
    <source>
        <dbReference type="ARBA" id="ARBA00023013"/>
    </source>
</evidence>
<protein>
    <submittedName>
        <fullName evidence="8">Cyclin-dependent kinase inhibitor 1C</fullName>
    </submittedName>
</protein>
<dbReference type="Proteomes" id="UP000050525">
    <property type="component" value="Unassembled WGS sequence"/>
</dbReference>
<evidence type="ECO:0000256" key="4">
    <source>
        <dbReference type="ARBA" id="ARBA00023242"/>
    </source>
</evidence>
<accession>A0A151MCB6</accession>
<dbReference type="STRING" id="8496.A0A151MCB6"/>